<dbReference type="Pfam" id="PF00012">
    <property type="entry name" value="HSP70"/>
    <property type="match status" value="1"/>
</dbReference>
<dbReference type="InterPro" id="IPR013126">
    <property type="entry name" value="Hsp_70_fam"/>
</dbReference>
<dbReference type="GO" id="GO:0005524">
    <property type="term" value="F:ATP binding"/>
    <property type="evidence" value="ECO:0007669"/>
    <property type="project" value="UniProtKB-KW"/>
</dbReference>
<comment type="similarity">
    <text evidence="1">Belongs to the heat shock protein 70 family.</text>
</comment>
<reference evidence="4 5" key="1">
    <citation type="submission" date="2024-11" db="EMBL/GenBank/DDBJ databases">
        <title>A near-complete genome assembly of Cinchona calisaya.</title>
        <authorList>
            <person name="Lian D.C."/>
            <person name="Zhao X.W."/>
            <person name="Wei L."/>
        </authorList>
    </citation>
    <scope>NUCLEOTIDE SEQUENCE [LARGE SCALE GENOMIC DNA]</scope>
    <source>
        <tissue evidence="4">Nenye</tissue>
    </source>
</reference>
<dbReference type="FunFam" id="2.60.34.10:FF:000012">
    <property type="entry name" value="Heat shock 70 kDa protein"/>
    <property type="match status" value="1"/>
</dbReference>
<dbReference type="SUPFAM" id="SSF100920">
    <property type="entry name" value="Heat shock protein 70kD (HSP70), peptide-binding domain"/>
    <property type="match status" value="1"/>
</dbReference>
<dbReference type="Gene3D" id="2.60.34.10">
    <property type="entry name" value="Substrate Binding Domain Of DNAk, Chain A, domain 1"/>
    <property type="match status" value="1"/>
</dbReference>
<keyword evidence="2" id="KW-0547">Nucleotide-binding</keyword>
<protein>
    <submittedName>
        <fullName evidence="4">Uncharacterized protein</fullName>
    </submittedName>
</protein>
<dbReference type="AlphaFoldDB" id="A0ABD2ZSF0"/>
<evidence type="ECO:0000313" key="4">
    <source>
        <dbReference type="EMBL" id="KAL3521087.1"/>
    </source>
</evidence>
<sequence>MAGSKRKWRSSRGLMGGERYRGKTTERIVRLGDWVDLHEASSTVAYGEAVQAAILGGGIGNKKARDLVLVNVTPLSLGVRTMGEVVTILIPRNTTIPTKKEKVFNTTMDNPTVAEIQVYEGERARSKDNNLLCSFEMCDILPGPKGVAKIIICFDIDAIGILNALKVKSTGQENKITITCNKRRLAKEEIERIIEEAERYKFEDEQHRKKVKAKIALEDYTYSIRKT</sequence>
<evidence type="ECO:0000256" key="2">
    <source>
        <dbReference type="ARBA" id="ARBA00022741"/>
    </source>
</evidence>
<dbReference type="PRINTS" id="PR00301">
    <property type="entry name" value="HEATSHOCK70"/>
</dbReference>
<evidence type="ECO:0000256" key="1">
    <source>
        <dbReference type="ARBA" id="ARBA00007381"/>
    </source>
</evidence>
<accession>A0ABD2ZSF0</accession>
<dbReference type="InterPro" id="IPR029047">
    <property type="entry name" value="HSP70_peptide-bd_sf"/>
</dbReference>
<name>A0ABD2ZSF0_9GENT</name>
<dbReference type="Proteomes" id="UP001630127">
    <property type="component" value="Unassembled WGS sequence"/>
</dbReference>
<proteinExistence type="inferred from homology"/>
<comment type="caution">
    <text evidence="4">The sequence shown here is derived from an EMBL/GenBank/DDBJ whole genome shotgun (WGS) entry which is preliminary data.</text>
</comment>
<organism evidence="4 5">
    <name type="scientific">Cinchona calisaya</name>
    <dbReference type="NCBI Taxonomy" id="153742"/>
    <lineage>
        <taxon>Eukaryota</taxon>
        <taxon>Viridiplantae</taxon>
        <taxon>Streptophyta</taxon>
        <taxon>Embryophyta</taxon>
        <taxon>Tracheophyta</taxon>
        <taxon>Spermatophyta</taxon>
        <taxon>Magnoliopsida</taxon>
        <taxon>eudicotyledons</taxon>
        <taxon>Gunneridae</taxon>
        <taxon>Pentapetalae</taxon>
        <taxon>asterids</taxon>
        <taxon>lamiids</taxon>
        <taxon>Gentianales</taxon>
        <taxon>Rubiaceae</taxon>
        <taxon>Cinchonoideae</taxon>
        <taxon>Cinchoneae</taxon>
        <taxon>Cinchona</taxon>
    </lineage>
</organism>
<keyword evidence="5" id="KW-1185">Reference proteome</keyword>
<evidence type="ECO:0000313" key="5">
    <source>
        <dbReference type="Proteomes" id="UP001630127"/>
    </source>
</evidence>
<dbReference type="EMBL" id="JBJUIK010000008">
    <property type="protein sequence ID" value="KAL3521087.1"/>
    <property type="molecule type" value="Genomic_DNA"/>
</dbReference>
<evidence type="ECO:0000256" key="3">
    <source>
        <dbReference type="ARBA" id="ARBA00022840"/>
    </source>
</evidence>
<dbReference type="PANTHER" id="PTHR19375">
    <property type="entry name" value="HEAT SHOCK PROTEIN 70KDA"/>
    <property type="match status" value="1"/>
</dbReference>
<keyword evidence="3" id="KW-0067">ATP-binding</keyword>
<gene>
    <name evidence="4" type="ORF">ACH5RR_019236</name>
</gene>